<evidence type="ECO:0000256" key="1">
    <source>
        <dbReference type="SAM" id="MobiDB-lite"/>
    </source>
</evidence>
<proteinExistence type="predicted"/>
<evidence type="ECO:0000313" key="2">
    <source>
        <dbReference type="EMBL" id="SDZ47313.1"/>
    </source>
</evidence>
<dbReference type="GeneID" id="94691487"/>
<dbReference type="RefSeq" id="WP_143044667.1">
    <property type="nucleotide sequence ID" value="NZ_CP141274.1"/>
</dbReference>
<feature type="compositionally biased region" description="Polar residues" evidence="1">
    <location>
        <begin position="47"/>
        <end position="61"/>
    </location>
</feature>
<dbReference type="AlphaFoldDB" id="A0A1H3TAI3"/>
<organism evidence="2 3">
    <name type="scientific">Delftia lacustris</name>
    <dbReference type="NCBI Taxonomy" id="558537"/>
    <lineage>
        <taxon>Bacteria</taxon>
        <taxon>Pseudomonadati</taxon>
        <taxon>Pseudomonadota</taxon>
        <taxon>Betaproteobacteria</taxon>
        <taxon>Burkholderiales</taxon>
        <taxon>Comamonadaceae</taxon>
        <taxon>Delftia</taxon>
    </lineage>
</organism>
<reference evidence="2 3" key="1">
    <citation type="submission" date="2016-10" db="EMBL/GenBank/DDBJ databases">
        <authorList>
            <person name="de Groot N.N."/>
        </authorList>
    </citation>
    <scope>NUCLEOTIDE SEQUENCE [LARGE SCALE GENOMIC DNA]</scope>
    <source>
        <strain evidence="2 3">LMG 24775</strain>
    </source>
</reference>
<sequence length="114" mass="12402">MSIDYLFKKTPHVTRKISTYSTPSPTAKLKSNFLQFAFIFSVVKANPTTDTSKGTPSITENKGSKRPVPIRDTPSDINPSVNALTPVLNKAIKCQVAIPTASNKVPIQTRLSTV</sequence>
<accession>A0A1H3TAI3</accession>
<gene>
    <name evidence="2" type="ORF">SAMN05421547_1271</name>
</gene>
<dbReference type="Proteomes" id="UP000183417">
    <property type="component" value="Unassembled WGS sequence"/>
</dbReference>
<evidence type="ECO:0000313" key="3">
    <source>
        <dbReference type="Proteomes" id="UP000183417"/>
    </source>
</evidence>
<dbReference type="EMBL" id="FNPE01000027">
    <property type="protein sequence ID" value="SDZ47313.1"/>
    <property type="molecule type" value="Genomic_DNA"/>
</dbReference>
<protein>
    <submittedName>
        <fullName evidence="2">Uncharacterized protein</fullName>
    </submittedName>
</protein>
<feature type="region of interest" description="Disordered" evidence="1">
    <location>
        <begin position="47"/>
        <end position="77"/>
    </location>
</feature>
<name>A0A1H3TAI3_9BURK</name>